<protein>
    <submittedName>
        <fullName evidence="1">Uncharacterized protein</fullName>
    </submittedName>
</protein>
<gene>
    <name evidence="1" type="ORF">Aci011_161</name>
</gene>
<reference evidence="1 2" key="1">
    <citation type="submission" date="2018-08" db="EMBL/GenBank/DDBJ databases">
        <title>Complete genome sequence of five Acinetobacter baumannii phages from Abidjan, Cote d'Ivoire.</title>
        <authorList>
            <person name="Essoh C."/>
            <person name="Vernadet J.-P."/>
            <person name="Vergnaud G."/>
            <person name="Resch G."/>
            <person name="Pourcel C."/>
        </authorList>
    </citation>
    <scope>NUCLEOTIDE SEQUENCE [LARGE SCALE GENOMIC DNA]</scope>
</reference>
<keyword evidence="2" id="KW-1185">Reference proteome</keyword>
<evidence type="ECO:0000313" key="1">
    <source>
        <dbReference type="EMBL" id="AYD85599.1"/>
    </source>
</evidence>
<organism evidence="1 2">
    <name type="scientific">Acinetobacter phage vB_AbaM_B09_Aci01-1</name>
    <dbReference type="NCBI Taxonomy" id="2315466"/>
    <lineage>
        <taxon>Viruses</taxon>
        <taxon>Duplodnaviria</taxon>
        <taxon>Heunggongvirae</taxon>
        <taxon>Uroviricota</taxon>
        <taxon>Caudoviricetes</taxon>
        <taxon>Saclayvirus</taxon>
        <taxon>Saclayvirus Aci011</taxon>
    </lineage>
</organism>
<sequence length="139" mass="16029">MEKLVNVNHLLGAMGKDAFFNLNDSMKLVSQEECRSMMYWFDKANKDSFSIEMNIVNDGNNSFSDVVNIENSLVECGHSHDHIKFMNVIDLIDQKQVGRLKMVLEGLRTVIKSRKEFNLCNKYHLLNERMLVSAIESLN</sequence>
<evidence type="ECO:0000313" key="2">
    <source>
        <dbReference type="Proteomes" id="UP000267500"/>
    </source>
</evidence>
<name>A0A386KKW9_9CAUD</name>
<dbReference type="EMBL" id="MH800198">
    <property type="protein sequence ID" value="AYD85599.1"/>
    <property type="molecule type" value="Genomic_DNA"/>
</dbReference>
<dbReference type="Proteomes" id="UP000267500">
    <property type="component" value="Segment"/>
</dbReference>
<proteinExistence type="predicted"/>
<accession>A0A386KKW9</accession>